<comment type="caution">
    <text evidence="2">The sequence shown here is derived from an EMBL/GenBank/DDBJ whole genome shotgun (WGS) entry which is preliminary data.</text>
</comment>
<feature type="compositionally biased region" description="Low complexity" evidence="1">
    <location>
        <begin position="25"/>
        <end position="46"/>
    </location>
</feature>
<feature type="compositionally biased region" description="Basic and acidic residues" evidence="1">
    <location>
        <begin position="47"/>
        <end position="57"/>
    </location>
</feature>
<accession>A0A927EZ23</accession>
<gene>
    <name evidence="2" type="ORF">IF129_13720</name>
</gene>
<keyword evidence="3" id="KW-1185">Reference proteome</keyword>
<dbReference type="RefSeq" id="WP_191209911.1">
    <property type="nucleotide sequence ID" value="NZ_BAABKL010000014.1"/>
</dbReference>
<name>A0A927EZ23_9ACTN</name>
<sequence>MGVLSWFRRKPTDGPSGAEVDTPVAAGAAGAAGEEGAAGAAGAGETAPHDAADHADAADTCAAEADGKTPEDGAGNPEGPAAVATKTDGAPGEPREDVGIPKQQSAGEAAATESGDGART</sequence>
<proteinExistence type="predicted"/>
<evidence type="ECO:0000256" key="1">
    <source>
        <dbReference type="SAM" id="MobiDB-lite"/>
    </source>
</evidence>
<evidence type="ECO:0000313" key="3">
    <source>
        <dbReference type="Proteomes" id="UP000632289"/>
    </source>
</evidence>
<feature type="region of interest" description="Disordered" evidence="1">
    <location>
        <begin position="1"/>
        <end position="120"/>
    </location>
</feature>
<dbReference type="EMBL" id="JACXYU010000006">
    <property type="protein sequence ID" value="MBD3932605.1"/>
    <property type="molecule type" value="Genomic_DNA"/>
</dbReference>
<protein>
    <submittedName>
        <fullName evidence="2">Uncharacterized protein</fullName>
    </submittedName>
</protein>
<dbReference type="AlphaFoldDB" id="A0A927EZ23"/>
<reference evidence="2" key="1">
    <citation type="submission" date="2020-09" db="EMBL/GenBank/DDBJ databases">
        <title>Secondary metabolite and genome analysis of marine Streptomyces chumphonensis KK1-2T.</title>
        <authorList>
            <person name="Phongsopitanun W."/>
            <person name="Kanchanasin P."/>
            <person name="Pittayakhajonwut P."/>
            <person name="Suwanborirux K."/>
            <person name="Tanasupawat S."/>
        </authorList>
    </citation>
    <scope>NUCLEOTIDE SEQUENCE</scope>
    <source>
        <strain evidence="2">KK1-2</strain>
    </source>
</reference>
<evidence type="ECO:0000313" key="2">
    <source>
        <dbReference type="EMBL" id="MBD3932605.1"/>
    </source>
</evidence>
<organism evidence="2 3">
    <name type="scientific">Streptomyces chumphonensis</name>
    <dbReference type="NCBI Taxonomy" id="1214925"/>
    <lineage>
        <taxon>Bacteria</taxon>
        <taxon>Bacillati</taxon>
        <taxon>Actinomycetota</taxon>
        <taxon>Actinomycetes</taxon>
        <taxon>Kitasatosporales</taxon>
        <taxon>Streptomycetaceae</taxon>
        <taxon>Streptomyces</taxon>
    </lineage>
</organism>
<dbReference type="Proteomes" id="UP000632289">
    <property type="component" value="Unassembled WGS sequence"/>
</dbReference>